<feature type="compositionally biased region" description="Acidic residues" evidence="1">
    <location>
        <begin position="110"/>
        <end position="119"/>
    </location>
</feature>
<evidence type="ECO:0000256" key="1">
    <source>
        <dbReference type="SAM" id="MobiDB-lite"/>
    </source>
</evidence>
<evidence type="ECO:0000313" key="3">
    <source>
        <dbReference type="Proteomes" id="UP001244011"/>
    </source>
</evidence>
<dbReference type="GeneID" id="85305695"/>
<dbReference type="Proteomes" id="UP001244011">
    <property type="component" value="Unassembled WGS sequence"/>
</dbReference>
<dbReference type="AlphaFoldDB" id="A0AAJ0BUP0"/>
<feature type="compositionally biased region" description="Low complexity" evidence="1">
    <location>
        <begin position="284"/>
        <end position="303"/>
    </location>
</feature>
<name>A0AAJ0BUP0_9PEZI</name>
<proteinExistence type="predicted"/>
<keyword evidence="3" id="KW-1185">Reference proteome</keyword>
<accession>A0AAJ0BUP0</accession>
<gene>
    <name evidence="2" type="ORF">QBC33DRAFT_189441</name>
</gene>
<feature type="region of interest" description="Disordered" evidence="1">
    <location>
        <begin position="224"/>
        <end position="327"/>
    </location>
</feature>
<feature type="region of interest" description="Disordered" evidence="1">
    <location>
        <begin position="87"/>
        <end position="119"/>
    </location>
</feature>
<organism evidence="2 3">
    <name type="scientific">Phialemonium atrogriseum</name>
    <dbReference type="NCBI Taxonomy" id="1093897"/>
    <lineage>
        <taxon>Eukaryota</taxon>
        <taxon>Fungi</taxon>
        <taxon>Dikarya</taxon>
        <taxon>Ascomycota</taxon>
        <taxon>Pezizomycotina</taxon>
        <taxon>Sordariomycetes</taxon>
        <taxon>Sordariomycetidae</taxon>
        <taxon>Cephalothecales</taxon>
        <taxon>Cephalothecaceae</taxon>
        <taxon>Phialemonium</taxon>
    </lineage>
</organism>
<feature type="region of interest" description="Disordered" evidence="1">
    <location>
        <begin position="1"/>
        <end position="35"/>
    </location>
</feature>
<dbReference type="EMBL" id="MU839019">
    <property type="protein sequence ID" value="KAK1764581.1"/>
    <property type="molecule type" value="Genomic_DNA"/>
</dbReference>
<feature type="compositionally biased region" description="Basic and acidic residues" evidence="1">
    <location>
        <begin position="1"/>
        <end position="22"/>
    </location>
</feature>
<dbReference type="RefSeq" id="XP_060280794.1">
    <property type="nucleotide sequence ID" value="XM_060422508.1"/>
</dbReference>
<protein>
    <submittedName>
        <fullName evidence="2">Uncharacterized protein</fullName>
    </submittedName>
</protein>
<evidence type="ECO:0000313" key="2">
    <source>
        <dbReference type="EMBL" id="KAK1764581.1"/>
    </source>
</evidence>
<feature type="compositionally biased region" description="Low complexity" evidence="1">
    <location>
        <begin position="87"/>
        <end position="105"/>
    </location>
</feature>
<sequence length="342" mass="34687">MAEPPRQPREHQGRHQLPKEELSSPSEPPPAYVPPAGAVLLARLGRLFNNNPELTLSAVSRPEPAAPPPNPLPSALAHLAGISASDAANRSGAGDAAAAAAVQQAHEPADDPWDDDHSECEDLKSPITIRINAGIRISSNSNVVTLAASPADTCARIAQAVVAGMREASGGVGIPMIDEDGHPRPLRIEVDAGLDINGAGNVVGREDVVRDILRMKAEAAATRRAEAGGSAAHTPASSRVPSGSVVPDIGSIPMPGSSRVPSGVGGPGDYAPGLSDVSGNAHNTAPAPAPVGATATAAAAAATREIGARNRARNGTTPEAGASDDGHVGRVEFWGRMRACSI</sequence>
<reference evidence="2" key="1">
    <citation type="submission" date="2023-06" db="EMBL/GenBank/DDBJ databases">
        <title>Genome-scale phylogeny and comparative genomics of the fungal order Sordariales.</title>
        <authorList>
            <consortium name="Lawrence Berkeley National Laboratory"/>
            <person name="Hensen N."/>
            <person name="Bonometti L."/>
            <person name="Westerberg I."/>
            <person name="Brannstrom I.O."/>
            <person name="Guillou S."/>
            <person name="Cros-Aarteil S."/>
            <person name="Calhoun S."/>
            <person name="Haridas S."/>
            <person name="Kuo A."/>
            <person name="Mondo S."/>
            <person name="Pangilinan J."/>
            <person name="Riley R."/>
            <person name="Labutti K."/>
            <person name="Andreopoulos B."/>
            <person name="Lipzen A."/>
            <person name="Chen C."/>
            <person name="Yanf M."/>
            <person name="Daum C."/>
            <person name="Ng V."/>
            <person name="Clum A."/>
            <person name="Steindorff A."/>
            <person name="Ohm R."/>
            <person name="Martin F."/>
            <person name="Silar P."/>
            <person name="Natvig D."/>
            <person name="Lalanne C."/>
            <person name="Gautier V."/>
            <person name="Ament-Velasquez S.L."/>
            <person name="Kruys A."/>
            <person name="Hutchinson M.I."/>
            <person name="Powell A.J."/>
            <person name="Barry K."/>
            <person name="Miller A.N."/>
            <person name="Grigoriev I.V."/>
            <person name="Debuchy R."/>
            <person name="Gladieux P."/>
            <person name="Thoren M.H."/>
            <person name="Johannesson H."/>
        </authorList>
    </citation>
    <scope>NUCLEOTIDE SEQUENCE</scope>
    <source>
        <strain evidence="2">8032-3</strain>
    </source>
</reference>
<comment type="caution">
    <text evidence="2">The sequence shown here is derived from an EMBL/GenBank/DDBJ whole genome shotgun (WGS) entry which is preliminary data.</text>
</comment>